<dbReference type="STRING" id="39482.ERS852491_00290"/>
<accession>A0A173Z4V3</accession>
<feature type="region of interest" description="Disordered" evidence="1">
    <location>
        <begin position="248"/>
        <end position="270"/>
    </location>
</feature>
<evidence type="ECO:0000313" key="2">
    <source>
        <dbReference type="EMBL" id="CUN70813.1"/>
    </source>
</evidence>
<evidence type="ECO:0000313" key="3">
    <source>
        <dbReference type="Proteomes" id="UP000095544"/>
    </source>
</evidence>
<reference evidence="2 3" key="1">
    <citation type="submission" date="2015-09" db="EMBL/GenBank/DDBJ databases">
        <authorList>
            <consortium name="Pathogen Informatics"/>
        </authorList>
    </citation>
    <scope>NUCLEOTIDE SEQUENCE [LARGE SCALE GENOMIC DNA]</scope>
    <source>
        <strain evidence="2 3">2789STDY5834876</strain>
    </source>
</reference>
<evidence type="ECO:0000256" key="1">
    <source>
        <dbReference type="SAM" id="MobiDB-lite"/>
    </source>
</evidence>
<protein>
    <submittedName>
        <fullName evidence="2">Uncharacterized protein</fullName>
    </submittedName>
</protein>
<gene>
    <name evidence="2" type="ORF">ERS852491_00290</name>
</gene>
<organism evidence="2 3">
    <name type="scientific">Faecalicatena contorta</name>
    <dbReference type="NCBI Taxonomy" id="39482"/>
    <lineage>
        <taxon>Bacteria</taxon>
        <taxon>Bacillati</taxon>
        <taxon>Bacillota</taxon>
        <taxon>Clostridia</taxon>
        <taxon>Lachnospirales</taxon>
        <taxon>Lachnospiraceae</taxon>
        <taxon>Faecalicatena</taxon>
    </lineage>
</organism>
<dbReference type="AlphaFoldDB" id="A0A173Z4V3"/>
<proteinExistence type="predicted"/>
<sequence>MATKLKDLKITKVDFVDTGANPKANVLLYKNKDGIPGGSAAGVQGEKVAEGAEEPKQESILKRFFSAIGKAVGMKPEEIDTAVEEIEKSGAQTFGEQLKERNRRKINDEIWDICYALQSSLCSIMCDEEVDNAQELMQSSLEQFSATVTAAIPQWISGNGANVIKKSAEPVTEEVLNFMKFSKERLEGMIADAETGEPVKKNADNGVTENVELKGEETMIDKSLLTPAERAFFEDIEKRCSVAPAAVDKADPKGKKAGEGEGEEEDVAKKGDNKLTVNKVAPATEDIYAGLHPLVAAELQRLQKRADEADEKELAEIAKKYEIIGKKPEELVPVLKSLKNAGGSAYTDMIGILDASVEAVSKSSMFAEIGKSGGYGGSEPDAWSKIEKKADEIQVANPDMNRQAAIDKACQQNPQLVHEYESGR</sequence>
<dbReference type="EMBL" id="CYZU01000002">
    <property type="protein sequence ID" value="CUN70813.1"/>
    <property type="molecule type" value="Genomic_DNA"/>
</dbReference>
<dbReference type="Proteomes" id="UP000095544">
    <property type="component" value="Unassembled WGS sequence"/>
</dbReference>
<dbReference type="RefSeq" id="WP_055150243.1">
    <property type="nucleotide sequence ID" value="NZ_CYZU01000002.1"/>
</dbReference>
<feature type="compositionally biased region" description="Basic and acidic residues" evidence="1">
    <location>
        <begin position="248"/>
        <end position="259"/>
    </location>
</feature>
<name>A0A173Z4V3_9FIRM</name>
<dbReference type="OrthoDB" id="1976654at2"/>